<comment type="caution">
    <text evidence="3">The sequence shown here is derived from an EMBL/GenBank/DDBJ whole genome shotgun (WGS) entry which is preliminary data.</text>
</comment>
<keyword evidence="2" id="KW-1133">Transmembrane helix</keyword>
<evidence type="ECO:0000313" key="4">
    <source>
        <dbReference type="Proteomes" id="UP000275356"/>
    </source>
</evidence>
<keyword evidence="4" id="KW-1185">Reference proteome</keyword>
<feature type="transmembrane region" description="Helical" evidence="2">
    <location>
        <begin position="39"/>
        <end position="61"/>
    </location>
</feature>
<protein>
    <submittedName>
        <fullName evidence="3">Uncharacterized protein</fullName>
    </submittedName>
</protein>
<sequence>MATEPPDADRPGGGPHRPVPGTGTGTGSRTGTGMGPTLALFWLLLGGVVVSLGVMLGIGLAGR</sequence>
<feature type="region of interest" description="Disordered" evidence="1">
    <location>
        <begin position="1"/>
        <end position="32"/>
    </location>
</feature>
<evidence type="ECO:0000256" key="1">
    <source>
        <dbReference type="SAM" id="MobiDB-lite"/>
    </source>
</evidence>
<dbReference type="EMBL" id="RKHQ01000001">
    <property type="protein sequence ID" value="ROR97634.1"/>
    <property type="molecule type" value="Genomic_DNA"/>
</dbReference>
<name>A0A3N2DDX7_9MICO</name>
<evidence type="ECO:0000256" key="2">
    <source>
        <dbReference type="SAM" id="Phobius"/>
    </source>
</evidence>
<gene>
    <name evidence="3" type="ORF">EDD28_2236</name>
</gene>
<keyword evidence="2" id="KW-0472">Membrane</keyword>
<proteinExistence type="predicted"/>
<accession>A0A3N2DDX7</accession>
<organism evidence="3 4">
    <name type="scientific">Salana multivorans</name>
    <dbReference type="NCBI Taxonomy" id="120377"/>
    <lineage>
        <taxon>Bacteria</taxon>
        <taxon>Bacillati</taxon>
        <taxon>Actinomycetota</taxon>
        <taxon>Actinomycetes</taxon>
        <taxon>Micrococcales</taxon>
        <taxon>Beutenbergiaceae</taxon>
        <taxon>Salana</taxon>
    </lineage>
</organism>
<evidence type="ECO:0000313" key="3">
    <source>
        <dbReference type="EMBL" id="ROR97634.1"/>
    </source>
</evidence>
<dbReference type="AlphaFoldDB" id="A0A3N2DDX7"/>
<reference evidence="3 4" key="1">
    <citation type="submission" date="2018-11" db="EMBL/GenBank/DDBJ databases">
        <title>Sequencing the genomes of 1000 actinobacteria strains.</title>
        <authorList>
            <person name="Klenk H.-P."/>
        </authorList>
    </citation>
    <scope>NUCLEOTIDE SEQUENCE [LARGE SCALE GENOMIC DNA]</scope>
    <source>
        <strain evidence="3 4">DSM 13521</strain>
    </source>
</reference>
<dbReference type="Proteomes" id="UP000275356">
    <property type="component" value="Unassembled WGS sequence"/>
</dbReference>
<keyword evidence="2" id="KW-0812">Transmembrane</keyword>
<feature type="compositionally biased region" description="Gly residues" evidence="1">
    <location>
        <begin position="22"/>
        <end position="32"/>
    </location>
</feature>